<dbReference type="EMBL" id="KN825715">
    <property type="protein sequence ID" value="KIK81887.1"/>
    <property type="molecule type" value="Genomic_DNA"/>
</dbReference>
<gene>
    <name evidence="1" type="ORF">PAXRUDRAFT_83243</name>
</gene>
<evidence type="ECO:0000313" key="1">
    <source>
        <dbReference type="EMBL" id="KIK81887.1"/>
    </source>
</evidence>
<organism evidence="1 2">
    <name type="scientific">Paxillus rubicundulus Ve08.2h10</name>
    <dbReference type="NCBI Taxonomy" id="930991"/>
    <lineage>
        <taxon>Eukaryota</taxon>
        <taxon>Fungi</taxon>
        <taxon>Dikarya</taxon>
        <taxon>Basidiomycota</taxon>
        <taxon>Agaricomycotina</taxon>
        <taxon>Agaricomycetes</taxon>
        <taxon>Agaricomycetidae</taxon>
        <taxon>Boletales</taxon>
        <taxon>Paxilineae</taxon>
        <taxon>Paxillaceae</taxon>
        <taxon>Paxillus</taxon>
    </lineage>
</organism>
<feature type="non-terminal residue" evidence="1">
    <location>
        <position position="1"/>
    </location>
</feature>
<dbReference type="Proteomes" id="UP000054538">
    <property type="component" value="Unassembled WGS sequence"/>
</dbReference>
<evidence type="ECO:0008006" key="3">
    <source>
        <dbReference type="Google" id="ProtNLM"/>
    </source>
</evidence>
<accession>A0A0D0CGQ5</accession>
<evidence type="ECO:0000313" key="2">
    <source>
        <dbReference type="Proteomes" id="UP000054538"/>
    </source>
</evidence>
<protein>
    <recommendedName>
        <fullName evidence="3">Helicase ATP-binding domain-containing protein</fullName>
    </recommendedName>
</protein>
<reference evidence="2" key="2">
    <citation type="submission" date="2015-01" db="EMBL/GenBank/DDBJ databases">
        <title>Evolutionary Origins and Diversification of the Mycorrhizal Mutualists.</title>
        <authorList>
            <consortium name="DOE Joint Genome Institute"/>
            <consortium name="Mycorrhizal Genomics Consortium"/>
            <person name="Kohler A."/>
            <person name="Kuo A."/>
            <person name="Nagy L.G."/>
            <person name="Floudas D."/>
            <person name="Copeland A."/>
            <person name="Barry K.W."/>
            <person name="Cichocki N."/>
            <person name="Veneault-Fourrey C."/>
            <person name="LaButti K."/>
            <person name="Lindquist E.A."/>
            <person name="Lipzen A."/>
            <person name="Lundell T."/>
            <person name="Morin E."/>
            <person name="Murat C."/>
            <person name="Riley R."/>
            <person name="Ohm R."/>
            <person name="Sun H."/>
            <person name="Tunlid A."/>
            <person name="Henrissat B."/>
            <person name="Grigoriev I.V."/>
            <person name="Hibbett D.S."/>
            <person name="Martin F."/>
        </authorList>
    </citation>
    <scope>NUCLEOTIDE SEQUENCE [LARGE SCALE GENOMIC DNA]</scope>
    <source>
        <strain evidence="2">Ve08.2h10</strain>
    </source>
</reference>
<dbReference type="SUPFAM" id="SSF52540">
    <property type="entry name" value="P-loop containing nucleoside triphosphate hydrolases"/>
    <property type="match status" value="1"/>
</dbReference>
<dbReference type="AlphaFoldDB" id="A0A0D0CGQ5"/>
<reference evidence="1 2" key="1">
    <citation type="submission" date="2014-04" db="EMBL/GenBank/DDBJ databases">
        <authorList>
            <consortium name="DOE Joint Genome Institute"/>
            <person name="Kuo A."/>
            <person name="Kohler A."/>
            <person name="Jargeat P."/>
            <person name="Nagy L.G."/>
            <person name="Floudas D."/>
            <person name="Copeland A."/>
            <person name="Barry K.W."/>
            <person name="Cichocki N."/>
            <person name="Veneault-Fourrey C."/>
            <person name="LaButti K."/>
            <person name="Lindquist E.A."/>
            <person name="Lipzen A."/>
            <person name="Lundell T."/>
            <person name="Morin E."/>
            <person name="Murat C."/>
            <person name="Sun H."/>
            <person name="Tunlid A."/>
            <person name="Henrissat B."/>
            <person name="Grigoriev I.V."/>
            <person name="Hibbett D.S."/>
            <person name="Martin F."/>
            <person name="Nordberg H.P."/>
            <person name="Cantor M.N."/>
            <person name="Hua S.X."/>
        </authorList>
    </citation>
    <scope>NUCLEOTIDE SEQUENCE [LARGE SCALE GENOMIC DNA]</scope>
    <source>
        <strain evidence="1 2">Ve08.2h10</strain>
    </source>
</reference>
<dbReference type="InParanoid" id="A0A0D0CGQ5"/>
<dbReference type="OrthoDB" id="10261556at2759"/>
<name>A0A0D0CGQ5_9AGAM</name>
<dbReference type="Gene3D" id="3.40.50.300">
    <property type="entry name" value="P-loop containing nucleotide triphosphate hydrolases"/>
    <property type="match status" value="1"/>
</dbReference>
<dbReference type="HOGENOM" id="CLU_126713_2_0_1"/>
<proteinExistence type="predicted"/>
<dbReference type="InterPro" id="IPR027417">
    <property type="entry name" value="P-loop_NTPase"/>
</dbReference>
<keyword evidence="2" id="KW-1185">Reference proteome</keyword>
<sequence>EQLMKPGGEFEKLLVKPVFVLHIIGFVFDEAHCIMSWGEFRPEYKELQQLCYIMSCCVPYLIASATFAPESFSKVKK</sequence>
<feature type="non-terminal residue" evidence="1">
    <location>
        <position position="77"/>
    </location>
</feature>